<name>A0A0H3C7U7_CAUVN</name>
<dbReference type="RefSeq" id="YP_002516712.1">
    <property type="nucleotide sequence ID" value="NC_011916.1"/>
</dbReference>
<proteinExistence type="predicted"/>
<dbReference type="GO" id="GO:0003700">
    <property type="term" value="F:DNA-binding transcription factor activity"/>
    <property type="evidence" value="ECO:0007669"/>
    <property type="project" value="InterPro"/>
</dbReference>
<accession>A0A0H3C7U7</accession>
<dbReference type="InterPro" id="IPR036390">
    <property type="entry name" value="WH_DNA-bd_sf"/>
</dbReference>
<dbReference type="Gene3D" id="1.10.10.10">
    <property type="entry name" value="Winged helix-like DNA-binding domain superfamily/Winged helix DNA-binding domain"/>
    <property type="match status" value="1"/>
</dbReference>
<dbReference type="CDD" id="cd00090">
    <property type="entry name" value="HTH_ARSR"/>
    <property type="match status" value="1"/>
</dbReference>
<dbReference type="InterPro" id="IPR001845">
    <property type="entry name" value="HTH_ArsR_DNA-bd_dom"/>
</dbReference>
<gene>
    <name evidence="2" type="ordered locus">CCNA_01339</name>
</gene>
<dbReference type="GeneID" id="7331794"/>
<dbReference type="SMR" id="A0A0H3C7U7"/>
<dbReference type="PhylomeDB" id="A0A0H3C7U7"/>
<evidence type="ECO:0000313" key="2">
    <source>
        <dbReference type="EMBL" id="ACL94804.1"/>
    </source>
</evidence>
<keyword evidence="3" id="KW-1185">Reference proteome</keyword>
<dbReference type="PROSITE" id="PS50987">
    <property type="entry name" value="HTH_ARSR_2"/>
    <property type="match status" value="1"/>
</dbReference>
<dbReference type="OrthoDB" id="9790747at2"/>
<dbReference type="PANTHER" id="PTHR38600:SF1">
    <property type="entry name" value="TRANSCRIPTIONAL REGULATORY PROTEIN"/>
    <property type="match status" value="1"/>
</dbReference>
<dbReference type="InterPro" id="IPR036388">
    <property type="entry name" value="WH-like_DNA-bd_sf"/>
</dbReference>
<sequence>MSEALDRTLAALADPHRRRAVDLLRERPRRAGELAESLGLTAPAMSRHLRALRQSGLVEESHPEFDARVRVYRLRPGPMAELKAWLEAAEEHWVDQLSALKAHVESKAR</sequence>
<dbReference type="PATRIC" id="fig|565050.3.peg.1322"/>
<evidence type="ECO:0000259" key="1">
    <source>
        <dbReference type="PROSITE" id="PS50987"/>
    </source>
</evidence>
<dbReference type="KEGG" id="ccs:CCNA_01339"/>
<dbReference type="PRINTS" id="PR00778">
    <property type="entry name" value="HTHARSR"/>
</dbReference>
<evidence type="ECO:0000313" key="3">
    <source>
        <dbReference type="Proteomes" id="UP000001364"/>
    </source>
</evidence>
<organism evidence="2 3">
    <name type="scientific">Caulobacter vibrioides (strain NA1000 / CB15N)</name>
    <name type="common">Caulobacter crescentus</name>
    <dbReference type="NCBI Taxonomy" id="565050"/>
    <lineage>
        <taxon>Bacteria</taxon>
        <taxon>Pseudomonadati</taxon>
        <taxon>Pseudomonadota</taxon>
        <taxon>Alphaproteobacteria</taxon>
        <taxon>Caulobacterales</taxon>
        <taxon>Caulobacteraceae</taxon>
        <taxon>Caulobacter</taxon>
    </lineage>
</organism>
<protein>
    <submittedName>
        <fullName evidence="2">ArsR-family transcriptional regulator</fullName>
    </submittedName>
</protein>
<reference evidence="2 3" key="1">
    <citation type="journal article" date="2010" name="J. Bacteriol.">
        <title>The genetic basis of laboratory adaptation in Caulobacter crescentus.</title>
        <authorList>
            <person name="Marks M.E."/>
            <person name="Castro-Rojas C.M."/>
            <person name="Teiling C."/>
            <person name="Du L."/>
            <person name="Kapatral V."/>
            <person name="Walunas T.L."/>
            <person name="Crosson S."/>
        </authorList>
    </citation>
    <scope>NUCLEOTIDE SEQUENCE [LARGE SCALE GENOMIC DNA]</scope>
    <source>
        <strain evidence="3">NA1000 / CB15N</strain>
    </source>
</reference>
<dbReference type="AlphaFoldDB" id="A0A0H3C7U7"/>
<dbReference type="RefSeq" id="WP_010919159.1">
    <property type="nucleotide sequence ID" value="NC_011916.1"/>
</dbReference>
<feature type="domain" description="HTH arsR-type" evidence="1">
    <location>
        <begin position="1"/>
        <end position="97"/>
    </location>
</feature>
<dbReference type="NCBIfam" id="NF033788">
    <property type="entry name" value="HTH_metalloreg"/>
    <property type="match status" value="1"/>
</dbReference>
<dbReference type="Pfam" id="PF01022">
    <property type="entry name" value="HTH_5"/>
    <property type="match status" value="1"/>
</dbReference>
<dbReference type="HOGENOM" id="CLU_097806_0_0_5"/>
<dbReference type="Proteomes" id="UP000001364">
    <property type="component" value="Chromosome"/>
</dbReference>
<dbReference type="EMBL" id="CP001340">
    <property type="protein sequence ID" value="ACL94804.1"/>
    <property type="molecule type" value="Genomic_DNA"/>
</dbReference>
<dbReference type="SMART" id="SM00418">
    <property type="entry name" value="HTH_ARSR"/>
    <property type="match status" value="1"/>
</dbReference>
<dbReference type="SUPFAM" id="SSF46785">
    <property type="entry name" value="Winged helix' DNA-binding domain"/>
    <property type="match status" value="1"/>
</dbReference>
<dbReference type="PANTHER" id="PTHR38600">
    <property type="entry name" value="TRANSCRIPTIONAL REGULATORY PROTEIN"/>
    <property type="match status" value="1"/>
</dbReference>
<dbReference type="InterPro" id="IPR011991">
    <property type="entry name" value="ArsR-like_HTH"/>
</dbReference>